<dbReference type="Pfam" id="PF00650">
    <property type="entry name" value="CRAL_TRIO"/>
    <property type="match status" value="1"/>
</dbReference>
<comment type="caution">
    <text evidence="2">The sequence shown here is derived from an EMBL/GenBank/DDBJ whole genome shotgun (WGS) entry which is preliminary data.</text>
</comment>
<accession>A0A443QSQ0</accession>
<reference evidence="2 3" key="1">
    <citation type="journal article" date="2018" name="Gigascience">
        <title>Genomes of trombidid mites reveal novel predicted allergens and laterally-transferred genes associated with secondary metabolism.</title>
        <authorList>
            <person name="Dong X."/>
            <person name="Chaisiri K."/>
            <person name="Xia D."/>
            <person name="Armstrong S.D."/>
            <person name="Fang Y."/>
            <person name="Donnelly M.J."/>
            <person name="Kadowaki T."/>
            <person name="McGarry J.W."/>
            <person name="Darby A.C."/>
            <person name="Makepeace B.L."/>
        </authorList>
    </citation>
    <scope>NUCLEOTIDE SEQUENCE [LARGE SCALE GENOMIC DNA]</scope>
    <source>
        <strain evidence="2">UoL-WK</strain>
    </source>
</reference>
<dbReference type="PANTHER" id="PTHR46384:SF1">
    <property type="entry name" value="MOTILE SPERM DOMAIN-CONTAINING PROTEIN 2"/>
    <property type="match status" value="1"/>
</dbReference>
<dbReference type="GO" id="GO:0012505">
    <property type="term" value="C:endomembrane system"/>
    <property type="evidence" value="ECO:0007669"/>
    <property type="project" value="TreeGrafter"/>
</dbReference>
<dbReference type="InterPro" id="IPR036865">
    <property type="entry name" value="CRAL-TRIO_dom_sf"/>
</dbReference>
<dbReference type="SUPFAM" id="SSF46938">
    <property type="entry name" value="CRAL/TRIO N-terminal domain"/>
    <property type="match status" value="1"/>
</dbReference>
<dbReference type="InterPro" id="IPR001251">
    <property type="entry name" value="CRAL-TRIO_dom"/>
</dbReference>
<evidence type="ECO:0000259" key="1">
    <source>
        <dbReference type="PROSITE" id="PS50191"/>
    </source>
</evidence>
<dbReference type="CDD" id="cd00170">
    <property type="entry name" value="SEC14"/>
    <property type="match status" value="1"/>
</dbReference>
<proteinExistence type="predicted"/>
<dbReference type="EMBL" id="NCKU01004368">
    <property type="protein sequence ID" value="RWS06049.1"/>
    <property type="molecule type" value="Genomic_DNA"/>
</dbReference>
<dbReference type="InterPro" id="IPR036273">
    <property type="entry name" value="CRAL/TRIO_N_dom_sf"/>
</dbReference>
<dbReference type="SMART" id="SM00516">
    <property type="entry name" value="SEC14"/>
    <property type="match status" value="1"/>
</dbReference>
<feature type="domain" description="CRAL-TRIO" evidence="1">
    <location>
        <begin position="77"/>
        <end position="239"/>
    </location>
</feature>
<dbReference type="GO" id="GO:0140284">
    <property type="term" value="C:endoplasmic reticulum-endosome membrane contact site"/>
    <property type="evidence" value="ECO:0007669"/>
    <property type="project" value="TreeGrafter"/>
</dbReference>
<dbReference type="PROSITE" id="PS50191">
    <property type="entry name" value="CRAL_TRIO"/>
    <property type="match status" value="1"/>
</dbReference>
<gene>
    <name evidence="2" type="ORF">B4U79_08617</name>
</gene>
<evidence type="ECO:0000313" key="3">
    <source>
        <dbReference type="Proteomes" id="UP000285301"/>
    </source>
</evidence>
<dbReference type="AlphaFoldDB" id="A0A443QSQ0"/>
<name>A0A443QSQ0_9ACAR</name>
<sequence length="281" mass="33478">MPACDYTHGPIILETLRQRFREYYEEDDPSLYYHQDVQNVLYDDWWIMRYLNDHDGDENESFKALIKCMKWRKLQGIREIEDNYFPEELFRLGAVFQYCHDKSGFPTFYIRLKLVRKCAELQLLMKKYIAHCINKIDEETWGKGWALIIDFGGIRLQHVDFEMAKYLLTTLKTYFPSGVAYGVCVDFPWVLRAFLNLIKSLIPANQRYLIKFSTRNDLREYIDEVCLPDFMHGYCKRPYKGSAVVPYGSPNFNDFCHFELGLPLEVCHKITEIYRPFLPDD</sequence>
<dbReference type="Gene3D" id="3.40.525.10">
    <property type="entry name" value="CRAL-TRIO lipid binding domain"/>
    <property type="match status" value="1"/>
</dbReference>
<dbReference type="PANTHER" id="PTHR46384">
    <property type="entry name" value="MOTILE SPERM DOMAIN-CONTAINING PROTEIN 2"/>
    <property type="match status" value="1"/>
</dbReference>
<evidence type="ECO:0000313" key="2">
    <source>
        <dbReference type="EMBL" id="RWS06049.1"/>
    </source>
</evidence>
<dbReference type="InterPro" id="IPR053012">
    <property type="entry name" value="ER-organelle_contact"/>
</dbReference>
<dbReference type="SUPFAM" id="SSF52087">
    <property type="entry name" value="CRAL/TRIO domain"/>
    <property type="match status" value="1"/>
</dbReference>
<dbReference type="OrthoDB" id="75724at2759"/>
<organism evidence="2 3">
    <name type="scientific">Dinothrombium tinctorium</name>
    <dbReference type="NCBI Taxonomy" id="1965070"/>
    <lineage>
        <taxon>Eukaryota</taxon>
        <taxon>Metazoa</taxon>
        <taxon>Ecdysozoa</taxon>
        <taxon>Arthropoda</taxon>
        <taxon>Chelicerata</taxon>
        <taxon>Arachnida</taxon>
        <taxon>Acari</taxon>
        <taxon>Acariformes</taxon>
        <taxon>Trombidiformes</taxon>
        <taxon>Prostigmata</taxon>
        <taxon>Anystina</taxon>
        <taxon>Parasitengona</taxon>
        <taxon>Trombidioidea</taxon>
        <taxon>Trombidiidae</taxon>
        <taxon>Dinothrombium</taxon>
    </lineage>
</organism>
<protein>
    <submittedName>
        <fullName evidence="2">Motile sperm domain-containing protein 2-like protein</fullName>
    </submittedName>
</protein>
<keyword evidence="3" id="KW-1185">Reference proteome</keyword>
<dbReference type="Proteomes" id="UP000285301">
    <property type="component" value="Unassembled WGS sequence"/>
</dbReference>